<evidence type="ECO:0000259" key="4">
    <source>
        <dbReference type="PROSITE" id="PS51272"/>
    </source>
</evidence>
<dbReference type="Pfam" id="PF00395">
    <property type="entry name" value="SLH"/>
    <property type="match status" value="3"/>
</dbReference>
<dbReference type="Proteomes" id="UP000033163">
    <property type="component" value="Chromosome I"/>
</dbReference>
<dbReference type="GO" id="GO:0046872">
    <property type="term" value="F:metal ion binding"/>
    <property type="evidence" value="ECO:0007669"/>
    <property type="project" value="InterPro"/>
</dbReference>
<dbReference type="InterPro" id="IPR029052">
    <property type="entry name" value="Metallo-depent_PP-like"/>
</dbReference>
<dbReference type="SUPFAM" id="SSF49363">
    <property type="entry name" value="Purple acid phosphatase, N-terminal domain"/>
    <property type="match status" value="1"/>
</dbReference>
<proteinExistence type="predicted"/>
<dbReference type="InterPro" id="IPR018711">
    <property type="entry name" value="NAGPA"/>
</dbReference>
<reference evidence="6" key="1">
    <citation type="submission" date="2015-03" db="EMBL/GenBank/DDBJ databases">
        <authorList>
            <person name="Wibberg D."/>
        </authorList>
    </citation>
    <scope>NUCLEOTIDE SEQUENCE [LARGE SCALE GENOMIC DNA]</scope>
</reference>
<protein>
    <submittedName>
        <fullName evidence="5">Metallophosphoesterase</fullName>
    </submittedName>
</protein>
<dbReference type="Pfam" id="PF09992">
    <property type="entry name" value="NAGPA"/>
    <property type="match status" value="1"/>
</dbReference>
<dbReference type="PROSITE" id="PS51272">
    <property type="entry name" value="SLH"/>
    <property type="match status" value="3"/>
</dbReference>
<dbReference type="STRING" id="483937.AMQ84_18905"/>
<dbReference type="SMART" id="SM00635">
    <property type="entry name" value="BID_2"/>
    <property type="match status" value="5"/>
</dbReference>
<dbReference type="SUPFAM" id="SSF49373">
    <property type="entry name" value="Invasin/intimin cell-adhesion fragments"/>
    <property type="match status" value="3"/>
</dbReference>
<dbReference type="PANTHER" id="PTHR45867:SF3">
    <property type="entry name" value="ACID PHOSPHATASE TYPE 7"/>
    <property type="match status" value="1"/>
</dbReference>
<dbReference type="PANTHER" id="PTHR45867">
    <property type="entry name" value="PURPLE ACID PHOSPHATASE"/>
    <property type="match status" value="1"/>
</dbReference>
<evidence type="ECO:0000313" key="5">
    <source>
        <dbReference type="EMBL" id="CQR57065.1"/>
    </source>
</evidence>
<dbReference type="Gene3D" id="3.60.21.10">
    <property type="match status" value="1"/>
</dbReference>
<feature type="signal peptide" evidence="3">
    <location>
        <begin position="1"/>
        <end position="26"/>
    </location>
</feature>
<dbReference type="PATRIC" id="fig|1073571.4.peg.5009"/>
<dbReference type="InterPro" id="IPR003343">
    <property type="entry name" value="Big_2"/>
</dbReference>
<dbReference type="SUPFAM" id="SSF56300">
    <property type="entry name" value="Metallo-dependent phosphatases"/>
    <property type="match status" value="1"/>
</dbReference>
<feature type="domain" description="SLH" evidence="4">
    <location>
        <begin position="2097"/>
        <end position="2155"/>
    </location>
</feature>
<gene>
    <name evidence="5" type="ORF">PRIO_4663</name>
</gene>
<evidence type="ECO:0000256" key="3">
    <source>
        <dbReference type="SAM" id="SignalP"/>
    </source>
</evidence>
<evidence type="ECO:0000313" key="6">
    <source>
        <dbReference type="Proteomes" id="UP000033163"/>
    </source>
</evidence>
<evidence type="ECO:0000256" key="2">
    <source>
        <dbReference type="SAM" id="MobiDB-lite"/>
    </source>
</evidence>
<feature type="region of interest" description="Disordered" evidence="2">
    <location>
        <begin position="1722"/>
        <end position="1781"/>
    </location>
</feature>
<dbReference type="HOGENOM" id="CLU_233131_0_0_9"/>
<dbReference type="Pfam" id="PF00149">
    <property type="entry name" value="Metallophos"/>
    <property type="match status" value="1"/>
</dbReference>
<dbReference type="EMBL" id="LN831776">
    <property type="protein sequence ID" value="CQR57065.1"/>
    <property type="molecule type" value="Genomic_DNA"/>
</dbReference>
<evidence type="ECO:0000256" key="1">
    <source>
        <dbReference type="ARBA" id="ARBA00022729"/>
    </source>
</evidence>
<dbReference type="KEGG" id="pri:PRIO_4663"/>
<organism evidence="5 6">
    <name type="scientific">Paenibacillus riograndensis SBR5</name>
    <dbReference type="NCBI Taxonomy" id="1073571"/>
    <lineage>
        <taxon>Bacteria</taxon>
        <taxon>Bacillati</taxon>
        <taxon>Bacillota</taxon>
        <taxon>Bacilli</taxon>
        <taxon>Bacillales</taxon>
        <taxon>Paenibacillaceae</taxon>
        <taxon>Paenibacillus</taxon>
        <taxon>Paenibacillus sonchi group</taxon>
    </lineage>
</organism>
<dbReference type="Gene3D" id="2.60.120.430">
    <property type="entry name" value="Galactose-binding lectin"/>
    <property type="match status" value="1"/>
</dbReference>
<sequence>MKRHFRQSTVAIIFLLLLSLFQPVLPAGAAFAGQTAPEYGKVIDARKTELAPGAVYTWMDLQNERGPQKIHTVEFNPANANLKLRAGTKSGKVYGMKAVTEMAAYADAPGSRVIAGINGDFYEISGFATGVPNGMFMDNGVILNSGSTYSFGVKADGSSLYGTPKLTKTVTIGGKTSNLTSINRYRNSDQLVLYTENYNTSTKSANDGDEVVLDVISGEVKSGQTLKLKVSEIRSNQGDTPLAPGTVVLSASGASRPLLAGLAPGDEVTASFALDGEWSEAALIIGGTGPLVKDGVVQTGVGPEGVHPRTAVGTKADGSIVLFEIDGRAPGFSEGVETEELAAILKDLGVVNAMNLDGGGSSTFVARMPGTNGVKMLNQGSDGYERKTGNGLLLVNAAPELNTASKLAVQPSAERILQGSSFTFTAAGMDANGHPAPIPGALNWQIDPGLGSIDEKGVFTAGTAAASGKISAAAGAVQGSSDIEVVDELTGLKFPDLIKTYTSGATAKLTVKALRNGQVIQADNHSFKWSVEGNIGTVDENGVFKATSENGQNGKIIVQYGTVEASFEVNVGLPPVVLEDFEAGIGKYAASSAKANSVAISEVTDQDYIRGGDKALKLEYDFVNTTGTSGAYAGASSIANRIQVPGYPEKIGMWIYGDGQKHWLRGQMRDADNKAFAVDFTDQVQGVDWKGWKYVEASVPKGKMTPLTMDLPVRYMETSNLNKTAGAIYVDDIRAVYGPLNEDMAPPVIKNEYPAAGEIVKTAAPTLSMNGEDEGYDPVAHPGTTLIDPGKTRLYVDDQLVEHGFYPPKGQITYKPKTALAEGRHKVKLAIRDMSGNQTIKEWYFMVNLGSPYYVYQAPDVLFAGGTYTLDIKAENADKLKEGHIEFAFDPAAVTDLQVIRGSKLSEEQINPVIDAGRGTVRLNLNRMNEARLDASDLIGQIRYTVRGDYVGPYTLEQTVNEVSKALVIENTSGSVISTEGSGQPISFIGAPVAASVKTSLKLNWNHYNIAKGYEAAFTVNEAESGAAVQGASLLINGTAAEAVSDGSGTLITGAATMTEGTFRVQAVKDGLYSPVMTFKVAPYDGTAAPRNVNVTMGADTATSRQFTWQTDPNTTDSVVELIKQAEFTGFEEGKGLRIEGSSYIYNTNNDGTMRVHKAEATGLAPGTKYVYRVGDGKGNASSQGTFTTDGGGRESTKFLFIGDSQADSKAGFGLWGTTLQKAFEYMPDAEMLVHAGDMVDKGFEQEQWNWWFEAAQPQLLNTTLVPIIGNHEVMGTNGDGDYLAQFNNPQNGADSVKGSNYSFDLQDTHFVVMNTEHGAAEMTEQAEWLDRDLTASDKKWTVVFFHQGPYGSIYSNERVQATWVPVFDKHKVDLVMNGHDHIYLRTFPMKDGKQVSDGQGTRYVIGGSSGPKFYALTERFWQEKIYDEDEQIFTAVEIKDRELTVVARTVAGAEIDRLVIAKAPPESVTLDRTAVDMEPGQSIQLQAEVHPDDASTKKVNWSVVSATPQNSVTVDTYGLVTAVQAGTAKVRATVDGYPAIYAESTITVDQLQSLALQGKGVLQAGQSDRTVTEAVYASGKRSFITEGLRYSSLNPAVASIDDQGTVQALSQGATVISVTYRDLTAHYDLTVTQGGEAVMTGIAIKGPDILRPGSSGTAVVHAVYSDSSTAELTEGVVYSTSNQTVAVIDESGEIHAMSEGTATIRAEYGAMGAEYVLKVTAGEPGPTTEPTPQPTTSPGPTASPAPTPEPTSPPSGGQPVGTAAPTAQATTAATPAASSAPGVVSLTAAQLTGSQNASSGIAITVDGELEELQLPGNAAELLGQASLTVNAANVSITIPSAVLAELRGKAGDGAFAGSKISLKATAVPGAAASSLLARAGSLAGAELQAVGVVREWSLSIVTEQGRSFGLGQFSQPVTIAYEVNANVDRSLLGLYYLSDDGRLEYAGGQWVDGKWAAAVSHFSKYAVLQYDKTFADLPASHWAVKAVKQLAAKQLVQGTSAGRYEPSRAITRAEFTAMLVRALGLSGKASSAFADVRADKWYAGPVGLAVQAGIATGQSAAKFAPDEAISRQEMAAMLVRAYGYAARSGAAADAQAAAFTDISQAPQWARQAIGEASALGLMQGRGQEQFAPQEQGTRAESAQMLLNLLDKLQK</sequence>
<feature type="domain" description="SLH" evidence="4">
    <location>
        <begin position="1971"/>
        <end position="2034"/>
    </location>
</feature>
<feature type="compositionally biased region" description="Pro residues" evidence="2">
    <location>
        <begin position="1728"/>
        <end position="1754"/>
    </location>
</feature>
<feature type="chain" id="PRO_5039307931" evidence="3">
    <location>
        <begin position="27"/>
        <end position="2155"/>
    </location>
</feature>
<dbReference type="InterPro" id="IPR004843">
    <property type="entry name" value="Calcineurin-like_PHP"/>
</dbReference>
<dbReference type="InterPro" id="IPR001119">
    <property type="entry name" value="SLH_dom"/>
</dbReference>
<name>A0A0E4HFZ8_9BACL</name>
<feature type="compositionally biased region" description="Low complexity" evidence="2">
    <location>
        <begin position="1755"/>
        <end position="1781"/>
    </location>
</feature>
<dbReference type="GO" id="GO:0003993">
    <property type="term" value="F:acid phosphatase activity"/>
    <property type="evidence" value="ECO:0007669"/>
    <property type="project" value="InterPro"/>
</dbReference>
<dbReference type="Pfam" id="PF02368">
    <property type="entry name" value="Big_2"/>
    <property type="match status" value="2"/>
</dbReference>
<dbReference type="InterPro" id="IPR015914">
    <property type="entry name" value="PAPs_N"/>
</dbReference>
<dbReference type="InterPro" id="IPR008964">
    <property type="entry name" value="Invasin/intimin_cell_adhesion"/>
</dbReference>
<keyword evidence="1 3" id="KW-0732">Signal</keyword>
<dbReference type="Pfam" id="PF16656">
    <property type="entry name" value="Pur_ac_phosph_N"/>
    <property type="match status" value="1"/>
</dbReference>
<feature type="domain" description="SLH" evidence="4">
    <location>
        <begin position="2035"/>
        <end position="2093"/>
    </location>
</feature>
<dbReference type="InterPro" id="IPR008963">
    <property type="entry name" value="Purple_acid_Pase-like_N"/>
</dbReference>
<accession>A0A0E4HFZ8</accession>
<dbReference type="Gene3D" id="2.60.40.1080">
    <property type="match status" value="4"/>
</dbReference>
<dbReference type="Gene3D" id="2.60.40.380">
    <property type="entry name" value="Purple acid phosphatase-like, N-terminal"/>
    <property type="match status" value="1"/>
</dbReference>